<sequence>MMILAVCAAFAIGCTPTNSEPSRVEVSGVVTIDGQPLPTGLIHFKTVSEGAIDSMEIVEGKFAGQAEPGKRRVEITAYRAASGGTPGMGGGEVNYVPAKYNAESKLTADVSSEGLNEFRFEVTSK</sequence>
<dbReference type="AlphaFoldDB" id="A4A2U2"/>
<name>A4A2U2_9BACT</name>
<gene>
    <name evidence="1" type="ORF">DSM3645_11646</name>
</gene>
<evidence type="ECO:0008006" key="3">
    <source>
        <dbReference type="Google" id="ProtNLM"/>
    </source>
</evidence>
<accession>A4A2U2</accession>
<dbReference type="EMBL" id="AANZ01000051">
    <property type="protein sequence ID" value="EAQ76918.1"/>
    <property type="molecule type" value="Genomic_DNA"/>
</dbReference>
<dbReference type="Proteomes" id="UP000004358">
    <property type="component" value="Unassembled WGS sequence"/>
</dbReference>
<evidence type="ECO:0000313" key="2">
    <source>
        <dbReference type="Proteomes" id="UP000004358"/>
    </source>
</evidence>
<organism evidence="1 2">
    <name type="scientific">Blastopirellula marina DSM 3645</name>
    <dbReference type="NCBI Taxonomy" id="314230"/>
    <lineage>
        <taxon>Bacteria</taxon>
        <taxon>Pseudomonadati</taxon>
        <taxon>Planctomycetota</taxon>
        <taxon>Planctomycetia</taxon>
        <taxon>Pirellulales</taxon>
        <taxon>Pirellulaceae</taxon>
        <taxon>Blastopirellula</taxon>
    </lineage>
</organism>
<comment type="caution">
    <text evidence="1">The sequence shown here is derived from an EMBL/GenBank/DDBJ whole genome shotgun (WGS) entry which is preliminary data.</text>
</comment>
<reference evidence="1 2" key="1">
    <citation type="submission" date="2006-02" db="EMBL/GenBank/DDBJ databases">
        <authorList>
            <person name="Amann R."/>
            <person name="Ferriera S."/>
            <person name="Johnson J."/>
            <person name="Kravitz S."/>
            <person name="Halpern A."/>
            <person name="Remington K."/>
            <person name="Beeson K."/>
            <person name="Tran B."/>
            <person name="Rogers Y.-H."/>
            <person name="Friedman R."/>
            <person name="Venter J.C."/>
        </authorList>
    </citation>
    <scope>NUCLEOTIDE SEQUENCE [LARGE SCALE GENOMIC DNA]</scope>
    <source>
        <strain evidence="1 2">DSM 3645</strain>
    </source>
</reference>
<proteinExistence type="predicted"/>
<dbReference type="eggNOG" id="ENOG5032YXR">
    <property type="taxonomic scope" value="Bacteria"/>
</dbReference>
<dbReference type="HOGENOM" id="CLU_113730_4_0_0"/>
<evidence type="ECO:0000313" key="1">
    <source>
        <dbReference type="EMBL" id="EAQ76918.1"/>
    </source>
</evidence>
<protein>
    <recommendedName>
        <fullName evidence="3">Carboxypeptidase regulatory-like domain-containing protein</fullName>
    </recommendedName>
</protein>